<name>K6DC32_9BACI</name>
<dbReference type="AlphaFoldDB" id="K6DC32"/>
<evidence type="ECO:0000313" key="1">
    <source>
        <dbReference type="EMBL" id="EKN65618.1"/>
    </source>
</evidence>
<dbReference type="STRING" id="1117379.BABA_19336"/>
<gene>
    <name evidence="1" type="ORF">BABA_19336</name>
</gene>
<accession>K6DC32</accession>
<comment type="caution">
    <text evidence="1">The sequence shown here is derived from an EMBL/GenBank/DDBJ whole genome shotgun (WGS) entry which is preliminary data.</text>
</comment>
<proteinExistence type="predicted"/>
<dbReference type="PATRIC" id="fig|1117379.3.peg.4004"/>
<sequence>MPNKSIMDFEEDLYFRVVPVKDEAHRQLIEEQAEQGQIVKNIIEDQNKEIQALGRPMEIETNMQNHLVTIMMPLPTDVQLTNKMLENLAIFIQHSDGTKEVLPGKMGFCPFTAKNFGVRPPCNQILYLCKKIAPNYPFLNV</sequence>
<dbReference type="eggNOG" id="COG1361">
    <property type="taxonomic scope" value="Bacteria"/>
</dbReference>
<protein>
    <submittedName>
        <fullName evidence="1">Cell surface glycoprotein 2</fullName>
    </submittedName>
</protein>
<dbReference type="EMBL" id="AJLS01000129">
    <property type="protein sequence ID" value="EKN65618.1"/>
    <property type="molecule type" value="Genomic_DNA"/>
</dbReference>
<evidence type="ECO:0000313" key="2">
    <source>
        <dbReference type="Proteomes" id="UP000006316"/>
    </source>
</evidence>
<dbReference type="RefSeq" id="WP_007086860.1">
    <property type="nucleotide sequence ID" value="NZ_AJLS01000129.1"/>
</dbReference>
<dbReference type="Proteomes" id="UP000006316">
    <property type="component" value="Unassembled WGS sequence"/>
</dbReference>
<reference evidence="1 2" key="1">
    <citation type="journal article" date="2012" name="Front. Microbiol.">
        <title>Redundancy and modularity in membrane-associated dissimilatory nitrate reduction in Bacillus.</title>
        <authorList>
            <person name="Heylen K."/>
            <person name="Keltjens J."/>
        </authorList>
    </citation>
    <scope>NUCLEOTIDE SEQUENCE [LARGE SCALE GENOMIC DNA]</scope>
    <source>
        <strain evidence="2">LMG 21833T</strain>
    </source>
</reference>
<dbReference type="OrthoDB" id="9807519at2"/>
<organism evidence="1 2">
    <name type="scientific">Neobacillus bataviensis LMG 21833</name>
    <dbReference type="NCBI Taxonomy" id="1117379"/>
    <lineage>
        <taxon>Bacteria</taxon>
        <taxon>Bacillati</taxon>
        <taxon>Bacillota</taxon>
        <taxon>Bacilli</taxon>
        <taxon>Bacillales</taxon>
        <taxon>Bacillaceae</taxon>
        <taxon>Neobacillus</taxon>
    </lineage>
</organism>
<keyword evidence="2" id="KW-1185">Reference proteome</keyword>